<keyword evidence="2" id="KW-1185">Reference proteome</keyword>
<organism evidence="1 2">
    <name type="scientific">Acer negundo</name>
    <name type="common">Box elder</name>
    <dbReference type="NCBI Taxonomy" id="4023"/>
    <lineage>
        <taxon>Eukaryota</taxon>
        <taxon>Viridiplantae</taxon>
        <taxon>Streptophyta</taxon>
        <taxon>Embryophyta</taxon>
        <taxon>Tracheophyta</taxon>
        <taxon>Spermatophyta</taxon>
        <taxon>Magnoliopsida</taxon>
        <taxon>eudicotyledons</taxon>
        <taxon>Gunneridae</taxon>
        <taxon>Pentapetalae</taxon>
        <taxon>rosids</taxon>
        <taxon>malvids</taxon>
        <taxon>Sapindales</taxon>
        <taxon>Sapindaceae</taxon>
        <taxon>Hippocastanoideae</taxon>
        <taxon>Acereae</taxon>
        <taxon>Acer</taxon>
    </lineage>
</organism>
<reference evidence="1" key="2">
    <citation type="submission" date="2023-02" db="EMBL/GenBank/DDBJ databases">
        <authorList>
            <person name="Swenson N.G."/>
            <person name="Wegrzyn J.L."/>
            <person name="Mcevoy S.L."/>
        </authorList>
    </citation>
    <scope>NUCLEOTIDE SEQUENCE</scope>
    <source>
        <strain evidence="1">91603</strain>
        <tissue evidence="1">Leaf</tissue>
    </source>
</reference>
<evidence type="ECO:0000313" key="1">
    <source>
        <dbReference type="EMBL" id="KAI9154368.1"/>
    </source>
</evidence>
<sequence>MIDPKPLDYVCVVFERLDPKSPPMNDPRFAVTYLTKILGAKEALTTRSTPRVRFLALSDSDRSKLFSIFFFHYKVRGVLGNTVATVTFHHGYRS</sequence>
<accession>A0AAD5NFM2</accession>
<gene>
    <name evidence="1" type="ORF">LWI28_025198</name>
</gene>
<evidence type="ECO:0000313" key="2">
    <source>
        <dbReference type="Proteomes" id="UP001064489"/>
    </source>
</evidence>
<protein>
    <submittedName>
        <fullName evidence="1">Uncharacterized protein</fullName>
    </submittedName>
</protein>
<dbReference type="EMBL" id="JAJSOW010000108">
    <property type="protein sequence ID" value="KAI9154368.1"/>
    <property type="molecule type" value="Genomic_DNA"/>
</dbReference>
<reference evidence="1" key="1">
    <citation type="journal article" date="2022" name="Plant J.">
        <title>Strategies of tolerance reflected in two North American maple genomes.</title>
        <authorList>
            <person name="McEvoy S.L."/>
            <person name="Sezen U.U."/>
            <person name="Trouern-Trend A."/>
            <person name="McMahon S.M."/>
            <person name="Schaberg P.G."/>
            <person name="Yang J."/>
            <person name="Wegrzyn J.L."/>
            <person name="Swenson N.G."/>
        </authorList>
    </citation>
    <scope>NUCLEOTIDE SEQUENCE</scope>
    <source>
        <strain evidence="1">91603</strain>
    </source>
</reference>
<comment type="caution">
    <text evidence="1">The sequence shown here is derived from an EMBL/GenBank/DDBJ whole genome shotgun (WGS) entry which is preliminary data.</text>
</comment>
<dbReference type="AlphaFoldDB" id="A0AAD5NFM2"/>
<proteinExistence type="predicted"/>
<name>A0AAD5NFM2_ACENE</name>
<dbReference type="Proteomes" id="UP001064489">
    <property type="component" value="Chromosome 11"/>
</dbReference>